<proteinExistence type="predicted"/>
<organism evidence="3 4">
    <name type="scientific">Aliarcobacter butzleri L348</name>
    <dbReference type="NCBI Taxonomy" id="1447256"/>
    <lineage>
        <taxon>Bacteria</taxon>
        <taxon>Pseudomonadati</taxon>
        <taxon>Campylobacterota</taxon>
        <taxon>Epsilonproteobacteria</taxon>
        <taxon>Campylobacterales</taxon>
        <taxon>Arcobacteraceae</taxon>
        <taxon>Aliarcobacter</taxon>
    </lineage>
</organism>
<dbReference type="PATRIC" id="fig|1447256.3.peg.1558"/>
<protein>
    <submittedName>
        <fullName evidence="3">Iron ABC transporter substrate-binding protein</fullName>
    </submittedName>
</protein>
<dbReference type="AlphaFoldDB" id="A0A0G9K3K8"/>
<dbReference type="PANTHER" id="PTHR30535">
    <property type="entry name" value="VITAMIN B12-BINDING PROTEIN"/>
    <property type="match status" value="1"/>
</dbReference>
<dbReference type="EMBL" id="JAIQ01000112">
    <property type="protein sequence ID" value="KLD98757.1"/>
    <property type="molecule type" value="Genomic_DNA"/>
</dbReference>
<dbReference type="RefSeq" id="WP_046996903.1">
    <property type="nucleotide sequence ID" value="NZ_JAIQ01000112.1"/>
</dbReference>
<dbReference type="InterPro" id="IPR050902">
    <property type="entry name" value="ABC_Transporter_SBP"/>
</dbReference>
<dbReference type="SUPFAM" id="SSF53807">
    <property type="entry name" value="Helical backbone' metal receptor"/>
    <property type="match status" value="1"/>
</dbReference>
<evidence type="ECO:0000313" key="4">
    <source>
        <dbReference type="Proteomes" id="UP000035514"/>
    </source>
</evidence>
<accession>A0A0G9K3K8</accession>
<evidence type="ECO:0000313" key="3">
    <source>
        <dbReference type="EMBL" id="KLD98757.1"/>
    </source>
</evidence>
<name>A0A0G9K3K8_9BACT</name>
<dbReference type="PROSITE" id="PS50983">
    <property type="entry name" value="FE_B12_PBP"/>
    <property type="match status" value="1"/>
</dbReference>
<comment type="caution">
    <text evidence="3">The sequence shown here is derived from an EMBL/GenBank/DDBJ whole genome shotgun (WGS) entry which is preliminary data.</text>
</comment>
<keyword evidence="1" id="KW-0732">Signal</keyword>
<evidence type="ECO:0000256" key="1">
    <source>
        <dbReference type="ARBA" id="ARBA00022729"/>
    </source>
</evidence>
<evidence type="ECO:0000259" key="2">
    <source>
        <dbReference type="PROSITE" id="PS50983"/>
    </source>
</evidence>
<gene>
    <name evidence="3" type="ORF">AA20_07995</name>
</gene>
<dbReference type="Gene3D" id="3.40.50.1980">
    <property type="entry name" value="Nitrogenase molybdenum iron protein domain"/>
    <property type="match status" value="2"/>
</dbReference>
<sequence>MKKLFFIVLFSINLFAETRVITLSPAINEIVFALDEGKNVVANTKFCDFPEESKSIQKIGSYNNISLEKVLKLNPTVVITQNYDEKLNSNLEALNIKLKVYKTDSLADIKYSIENLGEYFNKIDKAKKLNQDIDEALKELENIVTNQKVLIVFSPQQTLSNDIYVAGNYVYFEDIINASSNKNAYKSESKAQPVLNTEKIINLNPDIIVLLTPFLENNKNEQENIINLWRSLPINASKNNNIYTIDKLYAGISSHRVALFIKDFKKILENVRDKKL</sequence>
<dbReference type="Pfam" id="PF01497">
    <property type="entry name" value="Peripla_BP_2"/>
    <property type="match status" value="1"/>
</dbReference>
<reference evidence="3 4" key="1">
    <citation type="submission" date="2014-01" db="EMBL/GenBank/DDBJ databases">
        <title>Development of a Comparative Genomic Fingerprinting Assay for High Resolution Genotyping of Arcobacter butzleri.</title>
        <authorList>
            <person name="Webb A.L."/>
            <person name="Inglis G.D."/>
            <person name="Kruczkiewicz P."/>
            <person name="Selinger L.B."/>
            <person name="Taboada E.N."/>
        </authorList>
    </citation>
    <scope>NUCLEOTIDE SEQUENCE [LARGE SCALE GENOMIC DNA]</scope>
    <source>
        <strain evidence="3 4">L348</strain>
    </source>
</reference>
<dbReference type="Proteomes" id="UP000035514">
    <property type="component" value="Unassembled WGS sequence"/>
</dbReference>
<dbReference type="NCBIfam" id="NF038402">
    <property type="entry name" value="TroA_like"/>
    <property type="match status" value="1"/>
</dbReference>
<dbReference type="InterPro" id="IPR002491">
    <property type="entry name" value="ABC_transptr_periplasmic_BD"/>
</dbReference>
<dbReference type="InterPro" id="IPR054828">
    <property type="entry name" value="Vit_B12_bind_prot"/>
</dbReference>
<feature type="domain" description="Fe/B12 periplasmic-binding" evidence="2">
    <location>
        <begin position="19"/>
        <end position="272"/>
    </location>
</feature>
<dbReference type="GO" id="GO:0071281">
    <property type="term" value="P:cellular response to iron ion"/>
    <property type="evidence" value="ECO:0007669"/>
    <property type="project" value="TreeGrafter"/>
</dbReference>
<dbReference type="PANTHER" id="PTHR30535:SF34">
    <property type="entry name" value="MOLYBDATE-BINDING PROTEIN MOLA"/>
    <property type="match status" value="1"/>
</dbReference>